<feature type="transmembrane region" description="Helical" evidence="1">
    <location>
        <begin position="73"/>
        <end position="96"/>
    </location>
</feature>
<dbReference type="EMBL" id="LK391969">
    <property type="protein sequence ID" value="CEF27508.1"/>
    <property type="molecule type" value="Genomic_DNA"/>
</dbReference>
<keyword evidence="1" id="KW-0812">Transmembrane</keyword>
<protein>
    <recommendedName>
        <fullName evidence="3">DUF368 domain-containing protein</fullName>
    </recommendedName>
</protein>
<sequence length="312" mass="33300">MNRPVIEHLLIFFKGMAMGAADVVPGVSGGTIALIAGVYERLLAALGACTPNKLVWLARGRVKEAWRAVDGTFLATLLAGILTSIASVASLISYLLEAHPELIWSFFFGLILVSVYVVGREVQRWNLGTIALTLGAAAFAYLLTSAGALQWPATLPMVFLAGAIAICAMILPGISGSFILVLLGLYATVLGAVRSFDLTLLTVFALGCLAGMLSFSRLVSWLLLHARSATMAVATGLLIGSLNKVWPWKQTLTWRQNSHGAMEPMQQANLLPANYEALTGAPSHWLGGLALMASAVVLVLGLEWIGQRMRRI</sequence>
<dbReference type="InterPro" id="IPR007163">
    <property type="entry name" value="VCA0040-like"/>
</dbReference>
<feature type="transmembrane region" description="Helical" evidence="1">
    <location>
        <begin position="102"/>
        <end position="119"/>
    </location>
</feature>
<evidence type="ECO:0000313" key="2">
    <source>
        <dbReference type="EMBL" id="CEA06083.1"/>
    </source>
</evidence>
<reference evidence="2" key="1">
    <citation type="submission" date="2014-07" db="EMBL/GenBank/DDBJ databases">
        <authorList>
            <person name="Urmite Genomes Urmite Genomes"/>
        </authorList>
    </citation>
    <scope>NUCLEOTIDE SEQUENCE</scope>
    <source>
        <strain evidence="2">12M76_air</strain>
    </source>
</reference>
<feature type="transmembrane region" description="Helical" evidence="1">
    <location>
        <begin position="198"/>
        <end position="224"/>
    </location>
</feature>
<evidence type="ECO:0000256" key="1">
    <source>
        <dbReference type="SAM" id="Phobius"/>
    </source>
</evidence>
<dbReference type="Pfam" id="PF04018">
    <property type="entry name" value="VCA0040-like"/>
    <property type="match status" value="1"/>
</dbReference>
<dbReference type="EMBL" id="LM997413">
    <property type="protein sequence ID" value="CEA06083.1"/>
    <property type="molecule type" value="Genomic_DNA"/>
</dbReference>
<dbReference type="PANTHER" id="PTHR37308:SF1">
    <property type="entry name" value="POLYPRENYL-PHOSPHATE TRANSPORTER"/>
    <property type="match status" value="1"/>
</dbReference>
<organism evidence="2">
    <name type="scientific">Pseudomonas saudimassiliensis</name>
    <dbReference type="NCBI Taxonomy" id="1461581"/>
    <lineage>
        <taxon>Bacteria</taxon>
        <taxon>Pseudomonadati</taxon>
        <taxon>Pseudomonadota</taxon>
        <taxon>Gammaproteobacteria</taxon>
        <taxon>Pseudomonadales</taxon>
        <taxon>Pseudomonadaceae</taxon>
        <taxon>Pseudomonas</taxon>
    </lineage>
</organism>
<feature type="transmembrane region" description="Helical" evidence="1">
    <location>
        <begin position="157"/>
        <end position="186"/>
    </location>
</feature>
<keyword evidence="1" id="KW-0472">Membrane</keyword>
<dbReference type="AlphaFoldDB" id="A0A078MFJ4"/>
<dbReference type="PATRIC" id="fig|1461581.3.peg.2425"/>
<keyword evidence="1" id="KW-1133">Transmembrane helix</keyword>
<name>A0A078MFJ4_9PSED</name>
<feature type="transmembrane region" description="Helical" evidence="1">
    <location>
        <begin position="131"/>
        <end position="151"/>
    </location>
</feature>
<dbReference type="PANTHER" id="PTHR37308">
    <property type="entry name" value="INTEGRAL MEMBRANE PROTEIN"/>
    <property type="match status" value="1"/>
</dbReference>
<gene>
    <name evidence="2" type="ORF">BN1049_02460</name>
</gene>
<feature type="transmembrane region" description="Helical" evidence="1">
    <location>
        <begin position="285"/>
        <end position="305"/>
    </location>
</feature>
<evidence type="ECO:0008006" key="3">
    <source>
        <dbReference type="Google" id="ProtNLM"/>
    </source>
</evidence>
<proteinExistence type="predicted"/>
<accession>A0A078MFJ4</accession>